<keyword evidence="2" id="KW-1185">Reference proteome</keyword>
<dbReference type="EMBL" id="JABWDY010007426">
    <property type="protein sequence ID" value="KAF5202950.1"/>
    <property type="molecule type" value="Genomic_DNA"/>
</dbReference>
<name>A0A7J6X2P3_THATH</name>
<comment type="caution">
    <text evidence="1">The sequence shown here is derived from an EMBL/GenBank/DDBJ whole genome shotgun (WGS) entry which is preliminary data.</text>
</comment>
<dbReference type="Proteomes" id="UP000554482">
    <property type="component" value="Unassembled WGS sequence"/>
</dbReference>
<organism evidence="1 2">
    <name type="scientific">Thalictrum thalictroides</name>
    <name type="common">Rue-anemone</name>
    <name type="synonym">Anemone thalictroides</name>
    <dbReference type="NCBI Taxonomy" id="46969"/>
    <lineage>
        <taxon>Eukaryota</taxon>
        <taxon>Viridiplantae</taxon>
        <taxon>Streptophyta</taxon>
        <taxon>Embryophyta</taxon>
        <taxon>Tracheophyta</taxon>
        <taxon>Spermatophyta</taxon>
        <taxon>Magnoliopsida</taxon>
        <taxon>Ranunculales</taxon>
        <taxon>Ranunculaceae</taxon>
        <taxon>Thalictroideae</taxon>
        <taxon>Thalictrum</taxon>
    </lineage>
</organism>
<protein>
    <submittedName>
        <fullName evidence="1">Uncharacterized protein</fullName>
    </submittedName>
</protein>
<sequence>MLGKQPNPAISFRNKKGKLFVGTSNGKNSFWFKPLKFEQQWKIKKEISLQQTAAADRWSVFELCLPWSWLCCSIILIDGLLDGYRRKDNLHE</sequence>
<reference evidence="1 2" key="1">
    <citation type="submission" date="2020-06" db="EMBL/GenBank/DDBJ databases">
        <title>Transcriptomic and genomic resources for Thalictrum thalictroides and T. hernandezii: Facilitating candidate gene discovery in an emerging model plant lineage.</title>
        <authorList>
            <person name="Arias T."/>
            <person name="Riano-Pachon D.M."/>
            <person name="Di Stilio V.S."/>
        </authorList>
    </citation>
    <scope>NUCLEOTIDE SEQUENCE [LARGE SCALE GENOMIC DNA]</scope>
    <source>
        <strain evidence="2">cv. WT478/WT964</strain>
        <tissue evidence="1">Leaves</tissue>
    </source>
</reference>
<accession>A0A7J6X2P3</accession>
<proteinExistence type="predicted"/>
<evidence type="ECO:0000313" key="1">
    <source>
        <dbReference type="EMBL" id="KAF5202950.1"/>
    </source>
</evidence>
<dbReference type="AlphaFoldDB" id="A0A7J6X2P3"/>
<gene>
    <name evidence="1" type="ORF">FRX31_007464</name>
</gene>
<evidence type="ECO:0000313" key="2">
    <source>
        <dbReference type="Proteomes" id="UP000554482"/>
    </source>
</evidence>